<dbReference type="AlphaFoldDB" id="A0A2P6NI07"/>
<dbReference type="GO" id="GO:0004842">
    <property type="term" value="F:ubiquitin-protein transferase activity"/>
    <property type="evidence" value="ECO:0007669"/>
    <property type="project" value="InterPro"/>
</dbReference>
<protein>
    <recommendedName>
        <fullName evidence="2">U-box domain-containing protein</fullName>
    </recommendedName>
</protein>
<dbReference type="InterPro" id="IPR003613">
    <property type="entry name" value="Ubox_domain"/>
</dbReference>
<dbReference type="PROSITE" id="PS51698">
    <property type="entry name" value="U_BOX"/>
    <property type="match status" value="1"/>
</dbReference>
<accession>A0A2P6NI07</accession>
<comment type="caution">
    <text evidence="3">The sequence shown here is derived from an EMBL/GenBank/DDBJ whole genome shotgun (WGS) entry which is preliminary data.</text>
</comment>
<sequence>MESAHLCPSEAKYIFIISETLTRANDATTDSLQTNNMSTQRTQLRTRQCRARRQTQLHQSEREEVQINRDGLAEQLDQLEKSFKENETRLKDYEESIEAARRFIEKVTADRVKVAKLVDEQDRQREADITKDEPTWIASAAQGAFRRLKTAMADSVNACIKISTARPSAAGKRKVSAQANRGPAKRKFVEVIEDDLLCPISKELMSDPVLTVDGHTYDRTNIVAWFERGNRRSPTTNLVLESFNLIPNHRVKSLVQSYREKRSIV</sequence>
<feature type="coiled-coil region" evidence="1">
    <location>
        <begin position="62"/>
        <end position="110"/>
    </location>
</feature>
<dbReference type="Pfam" id="PF04564">
    <property type="entry name" value="U-box"/>
    <property type="match status" value="1"/>
</dbReference>
<dbReference type="Gene3D" id="3.30.40.10">
    <property type="entry name" value="Zinc/RING finger domain, C3HC4 (zinc finger)"/>
    <property type="match status" value="1"/>
</dbReference>
<organism evidence="3 4">
    <name type="scientific">Planoprotostelium fungivorum</name>
    <dbReference type="NCBI Taxonomy" id="1890364"/>
    <lineage>
        <taxon>Eukaryota</taxon>
        <taxon>Amoebozoa</taxon>
        <taxon>Evosea</taxon>
        <taxon>Variosea</taxon>
        <taxon>Cavosteliida</taxon>
        <taxon>Cavosteliaceae</taxon>
        <taxon>Planoprotostelium</taxon>
    </lineage>
</organism>
<evidence type="ECO:0000313" key="4">
    <source>
        <dbReference type="Proteomes" id="UP000241769"/>
    </source>
</evidence>
<keyword evidence="1" id="KW-0175">Coiled coil</keyword>
<name>A0A2P6NI07_9EUKA</name>
<dbReference type="InterPro" id="IPR013083">
    <property type="entry name" value="Znf_RING/FYVE/PHD"/>
</dbReference>
<dbReference type="CDD" id="cd16655">
    <property type="entry name" value="RING-Ubox_WDSUB1-like"/>
    <property type="match status" value="1"/>
</dbReference>
<gene>
    <name evidence="3" type="ORF">PROFUN_09118</name>
</gene>
<dbReference type="GO" id="GO:0016567">
    <property type="term" value="P:protein ubiquitination"/>
    <property type="evidence" value="ECO:0007669"/>
    <property type="project" value="InterPro"/>
</dbReference>
<reference evidence="3 4" key="1">
    <citation type="journal article" date="2018" name="Genome Biol. Evol.">
        <title>Multiple Roots of Fruiting Body Formation in Amoebozoa.</title>
        <authorList>
            <person name="Hillmann F."/>
            <person name="Forbes G."/>
            <person name="Novohradska S."/>
            <person name="Ferling I."/>
            <person name="Riege K."/>
            <person name="Groth M."/>
            <person name="Westermann M."/>
            <person name="Marz M."/>
            <person name="Spaller T."/>
            <person name="Winckler T."/>
            <person name="Schaap P."/>
            <person name="Glockner G."/>
        </authorList>
    </citation>
    <scope>NUCLEOTIDE SEQUENCE [LARGE SCALE GENOMIC DNA]</scope>
    <source>
        <strain evidence="3 4">Jena</strain>
    </source>
</reference>
<dbReference type="InParanoid" id="A0A2P6NI07"/>
<evidence type="ECO:0000313" key="3">
    <source>
        <dbReference type="EMBL" id="PRP83569.1"/>
    </source>
</evidence>
<proteinExistence type="predicted"/>
<dbReference type="Proteomes" id="UP000241769">
    <property type="component" value="Unassembled WGS sequence"/>
</dbReference>
<feature type="domain" description="U-box" evidence="2">
    <location>
        <begin position="191"/>
        <end position="265"/>
    </location>
</feature>
<evidence type="ECO:0000256" key="1">
    <source>
        <dbReference type="SAM" id="Coils"/>
    </source>
</evidence>
<dbReference type="EMBL" id="MDYQ01000080">
    <property type="protein sequence ID" value="PRP83569.1"/>
    <property type="molecule type" value="Genomic_DNA"/>
</dbReference>
<dbReference type="SMART" id="SM00504">
    <property type="entry name" value="Ubox"/>
    <property type="match status" value="1"/>
</dbReference>
<dbReference type="InterPro" id="IPR052085">
    <property type="entry name" value="WD-SAM-U-box"/>
</dbReference>
<dbReference type="PANTHER" id="PTHR46573">
    <property type="entry name" value="WD REPEAT, SAM AND U-BOX DOMAIN-CONTAINING PROTEIN 1"/>
    <property type="match status" value="1"/>
</dbReference>
<dbReference type="STRING" id="1890364.A0A2P6NI07"/>
<keyword evidence="4" id="KW-1185">Reference proteome</keyword>
<dbReference type="PANTHER" id="PTHR46573:SF1">
    <property type="entry name" value="WD REPEAT, SAM AND U-BOX DOMAIN-CONTAINING PROTEIN 1"/>
    <property type="match status" value="1"/>
</dbReference>
<dbReference type="SUPFAM" id="SSF57850">
    <property type="entry name" value="RING/U-box"/>
    <property type="match status" value="1"/>
</dbReference>
<dbReference type="OrthoDB" id="10064100at2759"/>
<evidence type="ECO:0000259" key="2">
    <source>
        <dbReference type="PROSITE" id="PS51698"/>
    </source>
</evidence>